<dbReference type="KEGG" id="abaw:D5400_13035"/>
<evidence type="ECO:0000256" key="1">
    <source>
        <dbReference type="ARBA" id="ARBA00004167"/>
    </source>
</evidence>
<gene>
    <name evidence="7" type="ORF">D5400_13035</name>
</gene>
<dbReference type="Gene3D" id="1.20.1440.20">
    <property type="entry name" value="LemA-like domain"/>
    <property type="match status" value="1"/>
</dbReference>
<feature type="transmembrane region" description="Helical" evidence="6">
    <location>
        <begin position="6"/>
        <end position="25"/>
    </location>
</feature>
<dbReference type="InterPro" id="IPR007156">
    <property type="entry name" value="MamQ_LemA"/>
</dbReference>
<keyword evidence="5 6" id="KW-0472">Membrane</keyword>
<evidence type="ECO:0000256" key="4">
    <source>
        <dbReference type="ARBA" id="ARBA00022989"/>
    </source>
</evidence>
<keyword evidence="8" id="KW-1185">Reference proteome</keyword>
<dbReference type="AlphaFoldDB" id="A0A3S9B9U8"/>
<comment type="subcellular location">
    <subcellularLocation>
        <location evidence="1">Membrane</location>
        <topology evidence="1">Single-pass membrane protein</topology>
    </subcellularLocation>
</comment>
<comment type="similarity">
    <text evidence="2">Belongs to the LemA family.</text>
</comment>
<evidence type="ECO:0000256" key="6">
    <source>
        <dbReference type="SAM" id="Phobius"/>
    </source>
</evidence>
<keyword evidence="3 6" id="KW-0812">Transmembrane</keyword>
<dbReference type="SUPFAM" id="SSF140478">
    <property type="entry name" value="LemA-like"/>
    <property type="match status" value="1"/>
</dbReference>
<dbReference type="EMBL" id="CP032509">
    <property type="protein sequence ID" value="AZN73798.1"/>
    <property type="molecule type" value="Genomic_DNA"/>
</dbReference>
<dbReference type="GO" id="GO:0016020">
    <property type="term" value="C:membrane"/>
    <property type="evidence" value="ECO:0007669"/>
    <property type="project" value="UniProtKB-SubCell"/>
</dbReference>
<evidence type="ECO:0000256" key="5">
    <source>
        <dbReference type="ARBA" id="ARBA00023136"/>
    </source>
</evidence>
<protein>
    <submittedName>
        <fullName evidence="7">LemA family protein</fullName>
    </submittedName>
</protein>
<dbReference type="PANTHER" id="PTHR34478">
    <property type="entry name" value="PROTEIN LEMA"/>
    <property type="match status" value="1"/>
</dbReference>
<accession>A0A3S9B9U8</accession>
<name>A0A3S9B9U8_9HYPH</name>
<evidence type="ECO:0000256" key="3">
    <source>
        <dbReference type="ARBA" id="ARBA00022692"/>
    </source>
</evidence>
<evidence type="ECO:0000313" key="7">
    <source>
        <dbReference type="EMBL" id="AZN73798.1"/>
    </source>
</evidence>
<dbReference type="InterPro" id="IPR023353">
    <property type="entry name" value="LemA-like_dom_sf"/>
</dbReference>
<dbReference type="PANTHER" id="PTHR34478:SF1">
    <property type="entry name" value="PROTEIN LEMA"/>
    <property type="match status" value="1"/>
</dbReference>
<proteinExistence type="inferred from homology"/>
<dbReference type="Proteomes" id="UP000268192">
    <property type="component" value="Chromosome"/>
</dbReference>
<keyword evidence="4 6" id="KW-1133">Transmembrane helix</keyword>
<organism evidence="7 8">
    <name type="scientific">Georhizobium profundi</name>
    <dbReference type="NCBI Taxonomy" id="2341112"/>
    <lineage>
        <taxon>Bacteria</taxon>
        <taxon>Pseudomonadati</taxon>
        <taxon>Pseudomonadota</taxon>
        <taxon>Alphaproteobacteria</taxon>
        <taxon>Hyphomicrobiales</taxon>
        <taxon>Rhizobiaceae</taxon>
        <taxon>Georhizobium</taxon>
    </lineage>
</organism>
<evidence type="ECO:0000313" key="8">
    <source>
        <dbReference type="Proteomes" id="UP000268192"/>
    </source>
</evidence>
<reference evidence="7 8" key="1">
    <citation type="submission" date="2018-09" db="EMBL/GenBank/DDBJ databases">
        <title>Marinorhizobium profundi gen. nov., sp. nov., isolated from a deep-sea sediment sample from the New Britain Trench and proposal of Marinorhizobiaceae fam. nov. in the order Rhizobiales of the class Alphaproteobacteria.</title>
        <authorList>
            <person name="Cao J."/>
        </authorList>
    </citation>
    <scope>NUCLEOTIDE SEQUENCE [LARGE SCALE GENOMIC DNA]</scope>
    <source>
        <strain evidence="7 8">WS11</strain>
    </source>
</reference>
<dbReference type="RefSeq" id="WP_126013242.1">
    <property type="nucleotide sequence ID" value="NZ_CP032509.1"/>
</dbReference>
<evidence type="ECO:0000256" key="2">
    <source>
        <dbReference type="ARBA" id="ARBA00008854"/>
    </source>
</evidence>
<sequence length="186" mass="20456">MTGIVIGVIVVALILYGIAVYNGLVRARQLVQEAWSGIDVQLKRRADLIPNLVETVRGYTDHEANTLREVTEMRARAQAVPADDVKGRAAAEGLLSQALGRLIAVAESYPDLKASTNFSQLQTSLETLEGEIQMSRRYYNGAARDLNIKVESVPSNIVANMFGFEKAEYFEIDDPADRIVPKVAFS</sequence>
<dbReference type="Pfam" id="PF04011">
    <property type="entry name" value="LemA"/>
    <property type="match status" value="1"/>
</dbReference>
<dbReference type="OrthoDB" id="9804152at2"/>